<dbReference type="Proteomes" id="UP000060513">
    <property type="component" value="Chromosome"/>
</dbReference>
<dbReference type="GeneID" id="97233814"/>
<dbReference type="EMBL" id="CP011340">
    <property type="protein sequence ID" value="ALC23436.1"/>
    <property type="molecule type" value="Genomic_DNA"/>
</dbReference>
<dbReference type="RefSeq" id="WP_005318195.1">
    <property type="nucleotide sequence ID" value="NZ_CP011340.1"/>
</dbReference>
<protein>
    <submittedName>
        <fullName evidence="1">Uncharacterized protein</fullName>
    </submittedName>
</protein>
<reference evidence="1 2" key="1">
    <citation type="submission" date="2015-08" db="EMBL/GenBank/DDBJ databases">
        <title>Genome sequence of the pristinamycin over-producing bacterium Streptomyces pristinaespiralis HCCB10218.</title>
        <authorList>
            <person name="Tian J."/>
            <person name="Yang J."/>
            <person name="Li L."/>
            <person name="Ruan L."/>
            <person name="Wei W."/>
            <person name="Zheng G."/>
            <person name="Wei Z."/>
            <person name="Yang S."/>
            <person name="Ge M."/>
            <person name="Jiang W."/>
            <person name="Lu Y."/>
        </authorList>
    </citation>
    <scope>NUCLEOTIDE SEQUENCE [LARGE SCALE GENOMIC DNA]</scope>
    <source>
        <strain evidence="1 2">HCCB 10218</strain>
    </source>
</reference>
<accession>A0A0M5IRA7</accession>
<gene>
    <name evidence="1" type="ORF">SPRI_5130</name>
</gene>
<evidence type="ECO:0000313" key="1">
    <source>
        <dbReference type="EMBL" id="ALC23436.1"/>
    </source>
</evidence>
<dbReference type="OMA" id="PSVKGCH"/>
<dbReference type="PROSITE" id="PS51257">
    <property type="entry name" value="PROKAR_LIPOPROTEIN"/>
    <property type="match status" value="1"/>
</dbReference>
<sequence length="113" mass="11761">MSLTPYRHAAAAAGTVLLALTAAGCSGLDRTAVGTFTYETGHEHHTTITSPKVIGCHHFEHPGAVAVENETETDAIAYPTDDCSGGDSIYIPSMTADVVAPGSGPWLSYSFVH</sequence>
<dbReference type="PATRIC" id="fig|38300.4.peg.5378"/>
<dbReference type="AlphaFoldDB" id="A0A0M5IRA7"/>
<proteinExistence type="predicted"/>
<dbReference type="OrthoDB" id="4301920at2"/>
<evidence type="ECO:0000313" key="2">
    <source>
        <dbReference type="Proteomes" id="UP000060513"/>
    </source>
</evidence>
<dbReference type="KEGG" id="spri:SPRI_5130"/>
<organism evidence="1">
    <name type="scientific">Streptomyces pristinaespiralis</name>
    <dbReference type="NCBI Taxonomy" id="38300"/>
    <lineage>
        <taxon>Bacteria</taxon>
        <taxon>Bacillati</taxon>
        <taxon>Actinomycetota</taxon>
        <taxon>Actinomycetes</taxon>
        <taxon>Kitasatosporales</taxon>
        <taxon>Streptomycetaceae</taxon>
        <taxon>Streptomyces</taxon>
    </lineage>
</organism>
<name>A0A0M5IRA7_STRPR</name>